<evidence type="ECO:0000313" key="8">
    <source>
        <dbReference type="EMBL" id="QPJ60476.1"/>
    </source>
</evidence>
<protein>
    <submittedName>
        <fullName evidence="8">Metal ABC transporter permease</fullName>
    </submittedName>
</protein>
<feature type="transmembrane region" description="Helical" evidence="7">
    <location>
        <begin position="176"/>
        <end position="209"/>
    </location>
</feature>
<evidence type="ECO:0000256" key="2">
    <source>
        <dbReference type="ARBA" id="ARBA00008034"/>
    </source>
</evidence>
<dbReference type="Pfam" id="PF00950">
    <property type="entry name" value="ABC-3"/>
    <property type="match status" value="1"/>
</dbReference>
<feature type="transmembrane region" description="Helical" evidence="7">
    <location>
        <begin position="92"/>
        <end position="110"/>
    </location>
</feature>
<gene>
    <name evidence="8" type="ORF">G3M70_00655</name>
</gene>
<dbReference type="GO" id="GO:0055085">
    <property type="term" value="P:transmembrane transport"/>
    <property type="evidence" value="ECO:0007669"/>
    <property type="project" value="InterPro"/>
</dbReference>
<evidence type="ECO:0000256" key="6">
    <source>
        <dbReference type="RuleBase" id="RU003943"/>
    </source>
</evidence>
<dbReference type="PANTHER" id="PTHR30477">
    <property type="entry name" value="ABC-TRANSPORTER METAL-BINDING PROTEIN"/>
    <property type="match status" value="1"/>
</dbReference>
<evidence type="ECO:0000256" key="4">
    <source>
        <dbReference type="ARBA" id="ARBA00022989"/>
    </source>
</evidence>
<keyword evidence="4 7" id="KW-1133">Transmembrane helix</keyword>
<dbReference type="Gene3D" id="1.10.3470.10">
    <property type="entry name" value="ABC transporter involved in vitamin B12 uptake, BtuC"/>
    <property type="match status" value="1"/>
</dbReference>
<feature type="transmembrane region" description="Helical" evidence="7">
    <location>
        <begin position="247"/>
        <end position="269"/>
    </location>
</feature>
<feature type="transmembrane region" description="Helical" evidence="7">
    <location>
        <begin position="65"/>
        <end position="86"/>
    </location>
</feature>
<keyword evidence="5 7" id="KW-0472">Membrane</keyword>
<evidence type="ECO:0000256" key="3">
    <source>
        <dbReference type="ARBA" id="ARBA00022692"/>
    </source>
</evidence>
<comment type="subcellular location">
    <subcellularLocation>
        <location evidence="6">Cell membrane</location>
        <topology evidence="6">Multi-pass membrane protein</topology>
    </subcellularLocation>
    <subcellularLocation>
        <location evidence="1">Membrane</location>
        <topology evidence="1">Multi-pass membrane protein</topology>
    </subcellularLocation>
</comment>
<reference evidence="8 9" key="1">
    <citation type="submission" date="2020-02" db="EMBL/GenBank/DDBJ databases">
        <title>Genomic and physiological characterization of two novel Nitrospinaceae genera.</title>
        <authorList>
            <person name="Mueller A.J."/>
            <person name="Jung M.-Y."/>
            <person name="Strachan C.R."/>
            <person name="Herbold C.W."/>
            <person name="Kirkegaard R.H."/>
            <person name="Daims H."/>
        </authorList>
    </citation>
    <scope>NUCLEOTIDE SEQUENCE [LARGE SCALE GENOMIC DNA]</scope>
    <source>
        <strain evidence="8">EB</strain>
    </source>
</reference>
<dbReference type="Proteomes" id="UP000594688">
    <property type="component" value="Chromosome"/>
</dbReference>
<sequence length="275" mass="29835">MEFFDALSEYAFMRYALIGGLLSSIACGIVGTFVVVKRISYLAGGIAHSIIGGVGFAYFLEFSPVIGALGAAVGFSLLLGIVSLRLKEYEDTVISALWSLGMAVGILFLSKTPGYNMDLMHFLFGSILVIGNSDLMLIMGLDLLVIVVVLMFYKQFVAVSFDEEFARLRGVNVERFYLLFLILVGLTVVLFIKIVGVILVIALLTLPAAISGHYVRSMNKMMVIAVICGMVFTSSGLYASYTYDLPTGSMIVVIAGITYFLSLAGCALMRRTPLR</sequence>
<evidence type="ECO:0000256" key="7">
    <source>
        <dbReference type="SAM" id="Phobius"/>
    </source>
</evidence>
<dbReference type="InterPro" id="IPR037294">
    <property type="entry name" value="ABC_BtuC-like"/>
</dbReference>
<feature type="transmembrane region" description="Helical" evidence="7">
    <location>
        <begin position="221"/>
        <end position="241"/>
    </location>
</feature>
<dbReference type="PANTHER" id="PTHR30477:SF18">
    <property type="entry name" value="METAL TRANSPORT SYSTEM MEMBRANE PROTEIN CT_417-RELATED"/>
    <property type="match status" value="1"/>
</dbReference>
<comment type="similarity">
    <text evidence="2 6">Belongs to the ABC-3 integral membrane protein family.</text>
</comment>
<keyword evidence="3 6" id="KW-0812">Transmembrane</keyword>
<feature type="transmembrane region" description="Helical" evidence="7">
    <location>
        <begin position="12"/>
        <end position="35"/>
    </location>
</feature>
<accession>A0A7T0BT64</accession>
<dbReference type="GO" id="GO:0010043">
    <property type="term" value="P:response to zinc ion"/>
    <property type="evidence" value="ECO:0007669"/>
    <property type="project" value="TreeGrafter"/>
</dbReference>
<evidence type="ECO:0000256" key="5">
    <source>
        <dbReference type="ARBA" id="ARBA00023136"/>
    </source>
</evidence>
<dbReference type="GO" id="GO:0043190">
    <property type="term" value="C:ATP-binding cassette (ABC) transporter complex"/>
    <property type="evidence" value="ECO:0007669"/>
    <property type="project" value="InterPro"/>
</dbReference>
<dbReference type="AlphaFoldDB" id="A0A7T0BT64"/>
<feature type="transmembrane region" description="Helical" evidence="7">
    <location>
        <begin position="41"/>
        <end position="60"/>
    </location>
</feature>
<dbReference type="CDD" id="cd06550">
    <property type="entry name" value="TM_ABC_iron-siderophores_like"/>
    <property type="match status" value="1"/>
</dbReference>
<evidence type="ECO:0000313" key="9">
    <source>
        <dbReference type="Proteomes" id="UP000594688"/>
    </source>
</evidence>
<evidence type="ECO:0000256" key="1">
    <source>
        <dbReference type="ARBA" id="ARBA00004141"/>
    </source>
</evidence>
<dbReference type="SUPFAM" id="SSF81345">
    <property type="entry name" value="ABC transporter involved in vitamin B12 uptake, BtuC"/>
    <property type="match status" value="1"/>
</dbReference>
<proteinExistence type="inferred from homology"/>
<organism evidence="8 9">
    <name type="scientific">Candidatus Nitronauta litoralis</name>
    <dbReference type="NCBI Taxonomy" id="2705533"/>
    <lineage>
        <taxon>Bacteria</taxon>
        <taxon>Pseudomonadati</taxon>
        <taxon>Nitrospinota/Tectimicrobiota group</taxon>
        <taxon>Nitrospinota</taxon>
        <taxon>Nitrospinia</taxon>
        <taxon>Nitrospinales</taxon>
        <taxon>Nitrospinaceae</taxon>
        <taxon>Candidatus Nitronauta</taxon>
    </lineage>
</organism>
<name>A0A7T0BT64_9BACT</name>
<dbReference type="KEGG" id="nli:G3M70_00655"/>
<dbReference type="EMBL" id="CP048685">
    <property type="protein sequence ID" value="QPJ60476.1"/>
    <property type="molecule type" value="Genomic_DNA"/>
</dbReference>
<feature type="transmembrane region" description="Helical" evidence="7">
    <location>
        <begin position="122"/>
        <end position="153"/>
    </location>
</feature>
<keyword evidence="6" id="KW-0813">Transport</keyword>
<dbReference type="InterPro" id="IPR001626">
    <property type="entry name" value="ABC_TroCD"/>
</dbReference>